<evidence type="ECO:0000313" key="5">
    <source>
        <dbReference type="Proteomes" id="UP000253664"/>
    </source>
</evidence>
<comment type="caution">
    <text evidence="4">The sequence shown here is derived from an EMBL/GenBank/DDBJ whole genome shotgun (WGS) entry which is preliminary data.</text>
</comment>
<keyword evidence="2" id="KW-0812">Transmembrane</keyword>
<feature type="region of interest" description="Disordered" evidence="1">
    <location>
        <begin position="161"/>
        <end position="253"/>
    </location>
</feature>
<keyword evidence="3" id="KW-0732">Signal</keyword>
<dbReference type="AlphaFoldDB" id="A0A367LR10"/>
<feature type="compositionally biased region" description="Low complexity" evidence="1">
    <location>
        <begin position="178"/>
        <end position="253"/>
    </location>
</feature>
<dbReference type="Gene3D" id="1.20.1280.140">
    <property type="match status" value="1"/>
</dbReference>
<reference evidence="4 5" key="1">
    <citation type="journal article" date="2015" name="BMC Genomics">
        <title>Insights from the genome of Ophiocordyceps polyrhachis-furcata to pathogenicity and host specificity in insect fungi.</title>
        <authorList>
            <person name="Wichadakul D."/>
            <person name="Kobmoo N."/>
            <person name="Ingsriswang S."/>
            <person name="Tangphatsornruang S."/>
            <person name="Chantasingh D."/>
            <person name="Luangsa-ard J.J."/>
            <person name="Eurwilaichitr L."/>
        </authorList>
    </citation>
    <scope>NUCLEOTIDE SEQUENCE [LARGE SCALE GENOMIC DNA]</scope>
    <source>
        <strain evidence="4 5">BCC 54312</strain>
    </source>
</reference>
<dbReference type="EMBL" id="LKCN02000001">
    <property type="protein sequence ID" value="RCI16859.1"/>
    <property type="molecule type" value="Genomic_DNA"/>
</dbReference>
<sequence>MKCNALILACLASGALAGIEEIKQAVGNCGKGIEALDSSLKGFSGNPQPIKDAAAKLVSILKESKAVAEKSDKLSLSDALGLQEPVQGLQASSKELVSHLKLGKPMIEKGGYCKLVRENLGEVNSGSLAFMKAVVEKVPTDAQPIADKLAAPLKQNLEEAAKEFSESNCKDSSGGGSSSAPASSSSAPASSEPASSSAPASSSKESAAPTSSEEAEPSSPASSGYKMPSAPATTPYQPTGTGYPTGSKTTQPPMVTAGAAALAGPAGVLAMAAAALVL</sequence>
<name>A0A367LR10_9HYPO</name>
<dbReference type="Proteomes" id="UP000253664">
    <property type="component" value="Unassembled WGS sequence"/>
</dbReference>
<gene>
    <name evidence="4" type="ORF">L249_1774</name>
</gene>
<protein>
    <recommendedName>
        <fullName evidence="6">Cell wall protein</fullName>
    </recommendedName>
</protein>
<dbReference type="InterPro" id="IPR021054">
    <property type="entry name" value="Cell_wall_mannoprotein_1"/>
</dbReference>
<dbReference type="PANTHER" id="PTHR38123">
    <property type="entry name" value="CELL WALL SERINE-THREONINE-RICH GALACTOMANNOPROTEIN MP1 (AFU_ORTHOLOGUE AFUA_4G03240)"/>
    <property type="match status" value="1"/>
</dbReference>
<keyword evidence="2" id="KW-0472">Membrane</keyword>
<keyword evidence="2" id="KW-1133">Transmembrane helix</keyword>
<dbReference type="STRING" id="1330021.A0A367LR10"/>
<evidence type="ECO:0000256" key="1">
    <source>
        <dbReference type="SAM" id="MobiDB-lite"/>
    </source>
</evidence>
<dbReference type="PANTHER" id="PTHR38123:SF6">
    <property type="entry name" value="CELL WALL SERINE-THREONINE-RICH GALACTOMANNOPROTEIN MP1 (AFU_ORTHOLOGUE AFUA_4G03240)"/>
    <property type="match status" value="1"/>
</dbReference>
<evidence type="ECO:0000313" key="4">
    <source>
        <dbReference type="EMBL" id="RCI16859.1"/>
    </source>
</evidence>
<dbReference type="OrthoDB" id="2422134at2759"/>
<accession>A0A367LR10</accession>
<feature type="chain" id="PRO_5016776723" description="Cell wall protein" evidence="3">
    <location>
        <begin position="18"/>
        <end position="278"/>
    </location>
</feature>
<dbReference type="Pfam" id="PF12296">
    <property type="entry name" value="HsbA"/>
    <property type="match status" value="1"/>
</dbReference>
<evidence type="ECO:0000256" key="2">
    <source>
        <dbReference type="SAM" id="Phobius"/>
    </source>
</evidence>
<keyword evidence="5" id="KW-1185">Reference proteome</keyword>
<organism evidence="4 5">
    <name type="scientific">Ophiocordyceps polyrhachis-furcata BCC 54312</name>
    <dbReference type="NCBI Taxonomy" id="1330021"/>
    <lineage>
        <taxon>Eukaryota</taxon>
        <taxon>Fungi</taxon>
        <taxon>Dikarya</taxon>
        <taxon>Ascomycota</taxon>
        <taxon>Pezizomycotina</taxon>
        <taxon>Sordariomycetes</taxon>
        <taxon>Hypocreomycetidae</taxon>
        <taxon>Hypocreales</taxon>
        <taxon>Ophiocordycipitaceae</taxon>
        <taxon>Ophiocordyceps</taxon>
    </lineage>
</organism>
<feature type="signal peptide" evidence="3">
    <location>
        <begin position="1"/>
        <end position="17"/>
    </location>
</feature>
<proteinExistence type="predicted"/>
<evidence type="ECO:0000256" key="3">
    <source>
        <dbReference type="SAM" id="SignalP"/>
    </source>
</evidence>
<dbReference type="GO" id="GO:0005576">
    <property type="term" value="C:extracellular region"/>
    <property type="evidence" value="ECO:0007669"/>
    <property type="project" value="TreeGrafter"/>
</dbReference>
<feature type="transmembrane region" description="Helical" evidence="2">
    <location>
        <begin position="254"/>
        <end position="277"/>
    </location>
</feature>
<evidence type="ECO:0008006" key="6">
    <source>
        <dbReference type="Google" id="ProtNLM"/>
    </source>
</evidence>